<dbReference type="InterPro" id="IPR001633">
    <property type="entry name" value="EAL_dom"/>
</dbReference>
<proteinExistence type="predicted"/>
<dbReference type="SUPFAM" id="SSF141868">
    <property type="entry name" value="EAL domain-like"/>
    <property type="match status" value="1"/>
</dbReference>
<evidence type="ECO:0000259" key="1">
    <source>
        <dbReference type="PROSITE" id="PS50883"/>
    </source>
</evidence>
<sequence length="209" mass="24430">MHNFISKEEFYHFFQPIYQLGGWKKEGYEVILRSKLHPNPEVAFQKAVKAKRLYELDSRSIHKAIRTYQKAGFSKKDGYLFLNIFPSIILNPMFPSFLNLIISNNHLNSQQVVLEISETEIIKEFDHFKQQIKVLKDLGFLIAIDDVGKGYANARAIIELEHDYIKLDRFFSDDLLTSNKKQSFIKYYVDYCNTHNSQLVLEGLETPAD</sequence>
<gene>
    <name evidence="2" type="ORF">J2S74_000436</name>
</gene>
<accession>A0ABT9ZP98</accession>
<dbReference type="Proteomes" id="UP001230005">
    <property type="component" value="Unassembled WGS sequence"/>
</dbReference>
<dbReference type="EMBL" id="JAUSUG010000001">
    <property type="protein sequence ID" value="MDQ0253064.1"/>
    <property type="molecule type" value="Genomic_DNA"/>
</dbReference>
<dbReference type="PROSITE" id="PS50883">
    <property type="entry name" value="EAL"/>
    <property type="match status" value="1"/>
</dbReference>
<dbReference type="InterPro" id="IPR050706">
    <property type="entry name" value="Cyclic-di-GMP_PDE-like"/>
</dbReference>
<keyword evidence="3" id="KW-1185">Reference proteome</keyword>
<dbReference type="PANTHER" id="PTHR33121">
    <property type="entry name" value="CYCLIC DI-GMP PHOSPHODIESTERASE PDEF"/>
    <property type="match status" value="1"/>
</dbReference>
<dbReference type="Gene3D" id="3.20.20.450">
    <property type="entry name" value="EAL domain"/>
    <property type="match status" value="1"/>
</dbReference>
<dbReference type="PANTHER" id="PTHR33121:SF76">
    <property type="entry name" value="SIGNALING PROTEIN"/>
    <property type="match status" value="1"/>
</dbReference>
<dbReference type="CDD" id="cd01948">
    <property type="entry name" value="EAL"/>
    <property type="match status" value="1"/>
</dbReference>
<dbReference type="RefSeq" id="WP_307321189.1">
    <property type="nucleotide sequence ID" value="NZ_JAUSUG010000001.1"/>
</dbReference>
<dbReference type="SMART" id="SM00052">
    <property type="entry name" value="EAL"/>
    <property type="match status" value="1"/>
</dbReference>
<name>A0ABT9ZP98_9BACI</name>
<evidence type="ECO:0000313" key="3">
    <source>
        <dbReference type="Proteomes" id="UP001230005"/>
    </source>
</evidence>
<dbReference type="InterPro" id="IPR035919">
    <property type="entry name" value="EAL_sf"/>
</dbReference>
<evidence type="ECO:0000313" key="2">
    <source>
        <dbReference type="EMBL" id="MDQ0253064.1"/>
    </source>
</evidence>
<dbReference type="Pfam" id="PF00563">
    <property type="entry name" value="EAL"/>
    <property type="match status" value="1"/>
</dbReference>
<reference evidence="2 3" key="1">
    <citation type="submission" date="2023-07" db="EMBL/GenBank/DDBJ databases">
        <title>Genomic Encyclopedia of Type Strains, Phase IV (KMG-IV): sequencing the most valuable type-strain genomes for metagenomic binning, comparative biology and taxonomic classification.</title>
        <authorList>
            <person name="Goeker M."/>
        </authorList>
    </citation>
    <scope>NUCLEOTIDE SEQUENCE [LARGE SCALE GENOMIC DNA]</scope>
    <source>
        <strain evidence="2 3">DSM 9768</strain>
    </source>
</reference>
<organism evidence="2 3">
    <name type="scientific">Evansella vedderi</name>
    <dbReference type="NCBI Taxonomy" id="38282"/>
    <lineage>
        <taxon>Bacteria</taxon>
        <taxon>Bacillati</taxon>
        <taxon>Bacillota</taxon>
        <taxon>Bacilli</taxon>
        <taxon>Bacillales</taxon>
        <taxon>Bacillaceae</taxon>
        <taxon>Evansella</taxon>
    </lineage>
</organism>
<feature type="domain" description="EAL" evidence="1">
    <location>
        <begin position="1"/>
        <end position="209"/>
    </location>
</feature>
<protein>
    <submittedName>
        <fullName evidence="2">EAL domain-containing protein (Putative c-di-GMP-specific phosphodiesterase class I)</fullName>
    </submittedName>
</protein>
<comment type="caution">
    <text evidence="2">The sequence shown here is derived from an EMBL/GenBank/DDBJ whole genome shotgun (WGS) entry which is preliminary data.</text>
</comment>